<keyword evidence="4" id="KW-0812">Transmembrane</keyword>
<evidence type="ECO:0000256" key="4">
    <source>
        <dbReference type="ARBA" id="ARBA00022692"/>
    </source>
</evidence>
<keyword evidence="5" id="KW-0732">Signal</keyword>
<proteinExistence type="predicted"/>
<dbReference type="InterPro" id="IPR036942">
    <property type="entry name" value="Beta-barrel_TonB_sf"/>
</dbReference>
<name>A0ABU1LE46_9FLAO</name>
<dbReference type="InterPro" id="IPR012910">
    <property type="entry name" value="Plug_dom"/>
</dbReference>
<accession>A0ABU1LE46</accession>
<gene>
    <name evidence="9" type="ORF">J2781_001921</name>
</gene>
<evidence type="ECO:0000256" key="3">
    <source>
        <dbReference type="ARBA" id="ARBA00022452"/>
    </source>
</evidence>
<protein>
    <recommendedName>
        <fullName evidence="8">TonB-dependent receptor plug domain-containing protein</fullName>
    </recommendedName>
</protein>
<keyword evidence="7" id="KW-0998">Cell outer membrane</keyword>
<dbReference type="InterPro" id="IPR039426">
    <property type="entry name" value="TonB-dep_rcpt-like"/>
</dbReference>
<evidence type="ECO:0000256" key="7">
    <source>
        <dbReference type="ARBA" id="ARBA00023237"/>
    </source>
</evidence>
<evidence type="ECO:0000259" key="8">
    <source>
        <dbReference type="Pfam" id="PF07715"/>
    </source>
</evidence>
<keyword evidence="6" id="KW-0472">Membrane</keyword>
<dbReference type="RefSeq" id="WP_115982902.1">
    <property type="nucleotide sequence ID" value="NZ_JAVDQS010000004.1"/>
</dbReference>
<evidence type="ECO:0000313" key="10">
    <source>
        <dbReference type="Proteomes" id="UP001184853"/>
    </source>
</evidence>
<sequence>MMRTTTLAIFLSVFTYAQRTEKDEALIEEVVINEKREAITKTNLGAEVIDIQSISKIPVLLGEKDIIKTLQFLPGVVSTEGSSGFSVRGGAIDQNLTLLDDAPVFNNSHLGGLFSTFNSDALKSVTLYKGNMPPSFGGRLSSVIDIKSKDGDFNKYNFSGGIGLISSRLSIDGPIQKGKSSFIISARRTYVDLFFSDDSDVEDLFFYDINATANFQLNKNNGIHLSTYFGRDVLNLRDSKNYWGNIVASLDWNSIINSKLRSNTSLTFSRYNYKTSIPDSKGEPMEIIPNMDNFGLKQNFIHYLRENHILNYGLQSSYYTFNTPNLPARIQSGFLKDPRSMWESALYANDEFKVNDKFSINYGLRLSMISSKNKGETNSYFNLEPRLVFNYEFIKDNTFRLGYTRNTQPLQTLLTLDGSIPIDIFLNTKKPAIADQVNFGYTKKINKDYEFNAEVFYKKMSGLQDYKEGVVISVLGDLQSSLLYNGRGRAYGLEILAKKNNGDLTGWISYTLSKSQMQIEGINGGRWYNARLDKTHNLAIVANYQLSTNWSLSGAFSLSTGIAVTLPTGKYELDGETYLQFGDKNSNRMPLYHRLDLSATYERKSSKRFKGSWTFGIYNIYGQKNREWLYFDKNRDNHDQIEVSQDGLFFRLIPSVTYNFKF</sequence>
<evidence type="ECO:0000313" key="9">
    <source>
        <dbReference type="EMBL" id="MDR6404997.1"/>
    </source>
</evidence>
<feature type="domain" description="TonB-dependent receptor plug" evidence="8">
    <location>
        <begin position="62"/>
        <end position="138"/>
    </location>
</feature>
<comment type="subcellular location">
    <subcellularLocation>
        <location evidence="1">Cell outer membrane</location>
        <topology evidence="1">Multi-pass membrane protein</topology>
    </subcellularLocation>
</comment>
<keyword evidence="3" id="KW-1134">Transmembrane beta strand</keyword>
<dbReference type="Proteomes" id="UP001184853">
    <property type="component" value="Unassembled WGS sequence"/>
</dbReference>
<dbReference type="InterPro" id="IPR037066">
    <property type="entry name" value="Plug_dom_sf"/>
</dbReference>
<dbReference type="Pfam" id="PF07715">
    <property type="entry name" value="Plug"/>
    <property type="match status" value="1"/>
</dbReference>
<reference evidence="9 10" key="1">
    <citation type="submission" date="2023-07" db="EMBL/GenBank/DDBJ databases">
        <title>Sorghum-associated microbial communities from plants grown in Nebraska, USA.</title>
        <authorList>
            <person name="Schachtman D."/>
        </authorList>
    </citation>
    <scope>NUCLEOTIDE SEQUENCE [LARGE SCALE GENOMIC DNA]</scope>
    <source>
        <strain evidence="9 10">DS1709</strain>
    </source>
</reference>
<evidence type="ECO:0000256" key="1">
    <source>
        <dbReference type="ARBA" id="ARBA00004571"/>
    </source>
</evidence>
<comment type="caution">
    <text evidence="9">The sequence shown here is derived from an EMBL/GenBank/DDBJ whole genome shotgun (WGS) entry which is preliminary data.</text>
</comment>
<evidence type="ECO:0000256" key="6">
    <source>
        <dbReference type="ARBA" id="ARBA00023136"/>
    </source>
</evidence>
<dbReference type="PANTHER" id="PTHR30069">
    <property type="entry name" value="TONB-DEPENDENT OUTER MEMBRANE RECEPTOR"/>
    <property type="match status" value="1"/>
</dbReference>
<evidence type="ECO:0000256" key="5">
    <source>
        <dbReference type="ARBA" id="ARBA00022729"/>
    </source>
</evidence>
<dbReference type="Gene3D" id="2.40.170.20">
    <property type="entry name" value="TonB-dependent receptor, beta-barrel domain"/>
    <property type="match status" value="1"/>
</dbReference>
<dbReference type="PANTHER" id="PTHR30069:SF29">
    <property type="entry name" value="HEMOGLOBIN AND HEMOGLOBIN-HAPTOGLOBIN-BINDING PROTEIN 1-RELATED"/>
    <property type="match status" value="1"/>
</dbReference>
<keyword evidence="2" id="KW-0813">Transport</keyword>
<keyword evidence="10" id="KW-1185">Reference proteome</keyword>
<dbReference type="Gene3D" id="2.170.130.10">
    <property type="entry name" value="TonB-dependent receptor, plug domain"/>
    <property type="match status" value="1"/>
</dbReference>
<dbReference type="EMBL" id="JAVDQS010000004">
    <property type="protein sequence ID" value="MDR6404997.1"/>
    <property type="molecule type" value="Genomic_DNA"/>
</dbReference>
<dbReference type="SUPFAM" id="SSF56935">
    <property type="entry name" value="Porins"/>
    <property type="match status" value="1"/>
</dbReference>
<evidence type="ECO:0000256" key="2">
    <source>
        <dbReference type="ARBA" id="ARBA00022448"/>
    </source>
</evidence>
<organism evidence="9 10">
    <name type="scientific">Chryseobacterium geocarposphaerae</name>
    <dbReference type="NCBI Taxonomy" id="1416776"/>
    <lineage>
        <taxon>Bacteria</taxon>
        <taxon>Pseudomonadati</taxon>
        <taxon>Bacteroidota</taxon>
        <taxon>Flavobacteriia</taxon>
        <taxon>Flavobacteriales</taxon>
        <taxon>Weeksellaceae</taxon>
        <taxon>Chryseobacterium group</taxon>
        <taxon>Chryseobacterium</taxon>
    </lineage>
</organism>